<evidence type="ECO:0000313" key="5">
    <source>
        <dbReference type="EMBL" id="CAL1612973.1"/>
    </source>
</evidence>
<feature type="domain" description="BHLH" evidence="4">
    <location>
        <begin position="41"/>
        <end position="153"/>
    </location>
</feature>
<name>A0AAV2MHZ5_KNICA</name>
<sequence length="172" mass="19407">MNSLSSLGFGHALLPPCFHGCHGCHGHIPHMSTSMFDSEPAFVRRRNERERERVRHVNQGYARLRQVLPPSLDPSLDSSPDQSLDQRLDPSLSRERRLGDLSSLHKMRKRESRDLRPSSKPRPKPSPEPQPRPGPRLSKVQTLRAAIQYISALQQLLHHQGEPASAASRPQS</sequence>
<evidence type="ECO:0000256" key="2">
    <source>
        <dbReference type="ARBA" id="ARBA00023125"/>
    </source>
</evidence>
<protein>
    <recommendedName>
        <fullName evidence="4">BHLH domain-containing protein</fullName>
    </recommendedName>
</protein>
<dbReference type="Proteomes" id="UP001497482">
    <property type="component" value="Chromosome 8"/>
</dbReference>
<dbReference type="SMART" id="SM00353">
    <property type="entry name" value="HLH"/>
    <property type="match status" value="1"/>
</dbReference>
<keyword evidence="2" id="KW-0238">DNA-binding</keyword>
<feature type="compositionally biased region" description="Low complexity" evidence="3">
    <location>
        <begin position="68"/>
        <end position="83"/>
    </location>
</feature>
<dbReference type="InterPro" id="IPR015660">
    <property type="entry name" value="MASH1/Ascl1a-like"/>
</dbReference>
<feature type="region of interest" description="Disordered" evidence="3">
    <location>
        <begin position="67"/>
        <end position="142"/>
    </location>
</feature>
<dbReference type="GO" id="GO:0046983">
    <property type="term" value="F:protein dimerization activity"/>
    <property type="evidence" value="ECO:0007669"/>
    <property type="project" value="InterPro"/>
</dbReference>
<dbReference type="PROSITE" id="PS50888">
    <property type="entry name" value="BHLH"/>
    <property type="match status" value="1"/>
</dbReference>
<reference evidence="5 6" key="1">
    <citation type="submission" date="2024-04" db="EMBL/GenBank/DDBJ databases">
        <authorList>
            <person name="Waldvogel A.-M."/>
            <person name="Schoenle A."/>
        </authorList>
    </citation>
    <scope>NUCLEOTIDE SEQUENCE [LARGE SCALE GENOMIC DNA]</scope>
</reference>
<proteinExistence type="predicted"/>
<dbReference type="GO" id="GO:0000981">
    <property type="term" value="F:DNA-binding transcription factor activity, RNA polymerase II-specific"/>
    <property type="evidence" value="ECO:0007669"/>
    <property type="project" value="TreeGrafter"/>
</dbReference>
<dbReference type="GO" id="GO:0045944">
    <property type="term" value="P:positive regulation of transcription by RNA polymerase II"/>
    <property type="evidence" value="ECO:0007669"/>
    <property type="project" value="TreeGrafter"/>
</dbReference>
<dbReference type="GO" id="GO:0090575">
    <property type="term" value="C:RNA polymerase II transcription regulator complex"/>
    <property type="evidence" value="ECO:0007669"/>
    <property type="project" value="TreeGrafter"/>
</dbReference>
<evidence type="ECO:0000256" key="3">
    <source>
        <dbReference type="SAM" id="MobiDB-lite"/>
    </source>
</evidence>
<feature type="compositionally biased region" description="Basic and acidic residues" evidence="3">
    <location>
        <begin position="84"/>
        <end position="99"/>
    </location>
</feature>
<organism evidence="5 6">
    <name type="scientific">Knipowitschia caucasica</name>
    <name type="common">Caucasian dwarf goby</name>
    <name type="synonym">Pomatoschistus caucasicus</name>
    <dbReference type="NCBI Taxonomy" id="637954"/>
    <lineage>
        <taxon>Eukaryota</taxon>
        <taxon>Metazoa</taxon>
        <taxon>Chordata</taxon>
        <taxon>Craniata</taxon>
        <taxon>Vertebrata</taxon>
        <taxon>Euteleostomi</taxon>
        <taxon>Actinopterygii</taxon>
        <taxon>Neopterygii</taxon>
        <taxon>Teleostei</taxon>
        <taxon>Neoteleostei</taxon>
        <taxon>Acanthomorphata</taxon>
        <taxon>Gobiaria</taxon>
        <taxon>Gobiiformes</taxon>
        <taxon>Gobioidei</taxon>
        <taxon>Gobiidae</taxon>
        <taxon>Gobiinae</taxon>
        <taxon>Knipowitschia</taxon>
    </lineage>
</organism>
<dbReference type="Pfam" id="PF00010">
    <property type="entry name" value="HLH"/>
    <property type="match status" value="2"/>
</dbReference>
<evidence type="ECO:0000259" key="4">
    <source>
        <dbReference type="PROSITE" id="PS50888"/>
    </source>
</evidence>
<dbReference type="InterPro" id="IPR011598">
    <property type="entry name" value="bHLH_dom"/>
</dbReference>
<dbReference type="SUPFAM" id="SSF47459">
    <property type="entry name" value="HLH, helix-loop-helix DNA-binding domain"/>
    <property type="match status" value="1"/>
</dbReference>
<keyword evidence="6" id="KW-1185">Reference proteome</keyword>
<gene>
    <name evidence="5" type="ORF">KC01_LOCUS39247</name>
</gene>
<keyword evidence="1" id="KW-0524">Neurogenesis</keyword>
<accession>A0AAV2MHZ5</accession>
<dbReference type="InterPro" id="IPR036638">
    <property type="entry name" value="HLH_DNA-bd_sf"/>
</dbReference>
<dbReference type="Gene3D" id="4.10.280.10">
    <property type="entry name" value="Helix-loop-helix DNA-binding domain"/>
    <property type="match status" value="1"/>
</dbReference>
<dbReference type="PANTHER" id="PTHR13935">
    <property type="entry name" value="ACHAETE-SCUTE TRANSCRIPTION FACTOR-RELATED"/>
    <property type="match status" value="1"/>
</dbReference>
<dbReference type="PANTHER" id="PTHR13935:SF106">
    <property type="entry name" value="ACHAETE-SCUTE COMPLEX PROTEIN T5-RELATED"/>
    <property type="match status" value="1"/>
</dbReference>
<dbReference type="EMBL" id="OZ035830">
    <property type="protein sequence ID" value="CAL1612973.1"/>
    <property type="molecule type" value="Genomic_DNA"/>
</dbReference>
<dbReference type="GO" id="GO:0007399">
    <property type="term" value="P:nervous system development"/>
    <property type="evidence" value="ECO:0007669"/>
    <property type="project" value="UniProtKB-KW"/>
</dbReference>
<dbReference type="GO" id="GO:0000977">
    <property type="term" value="F:RNA polymerase II transcription regulatory region sequence-specific DNA binding"/>
    <property type="evidence" value="ECO:0007669"/>
    <property type="project" value="TreeGrafter"/>
</dbReference>
<evidence type="ECO:0000313" key="6">
    <source>
        <dbReference type="Proteomes" id="UP001497482"/>
    </source>
</evidence>
<feature type="compositionally biased region" description="Pro residues" evidence="3">
    <location>
        <begin position="124"/>
        <end position="134"/>
    </location>
</feature>
<evidence type="ECO:0000256" key="1">
    <source>
        <dbReference type="ARBA" id="ARBA00022902"/>
    </source>
</evidence>
<dbReference type="AlphaFoldDB" id="A0AAV2MHZ5"/>